<dbReference type="CDD" id="cd10227">
    <property type="entry name" value="ASKHA_NBD_ParM-like"/>
    <property type="match status" value="1"/>
</dbReference>
<dbReference type="Proteomes" id="UP000320055">
    <property type="component" value="Unassembled WGS sequence"/>
</dbReference>
<dbReference type="OrthoDB" id="528098at2"/>
<name>A0A563VY18_9CYAN</name>
<evidence type="ECO:0000313" key="1">
    <source>
        <dbReference type="EMBL" id="VEP16305.1"/>
    </source>
</evidence>
<keyword evidence="2" id="KW-1185">Reference proteome</keyword>
<dbReference type="RefSeq" id="WP_144875145.1">
    <property type="nucleotide sequence ID" value="NZ_LR214167.1"/>
</dbReference>
<evidence type="ECO:0000313" key="2">
    <source>
        <dbReference type="Proteomes" id="UP000320055"/>
    </source>
</evidence>
<protein>
    <recommendedName>
        <fullName evidence="3">Actin-like protein N-terminal domain-containing protein</fullName>
    </recommendedName>
</protein>
<proteinExistence type="predicted"/>
<sequence>MTEITAVIDLGKSLAKTIWTVDSSSKREILFLEPEIVNLTANDIANTKRENADPERDAWLVLPDGRGEAFGFITRTSSYRNRRKLGQDELKTVNGVNRCLAILGSIAERAGVADYKDNDESNLSVPLNKVTEFSVTLRILLPLSEWSTSQEFKDNLLDALQSGFNFRGVQYRVQVQTLEVTTEGSGLLKTRQLQLINSAYRNRAISCLIMGHYNNSLFLYEGGQQIVADCSSNGFYQLVDTIVSQTALDSSNVASGDLTQAIYEATSDSTLVQALLWQKVKSRKQLQQQVNQAVETIKRTRAEFWESIVDWIYRTLGPNFLKVNEVLITGGSSRFFQHNIEEFFGDSDIDILWSCQLNKLVSRDFNIPAEDNLSYRLSDVYGVFNDLIT</sequence>
<dbReference type="Gene3D" id="3.30.420.40">
    <property type="match status" value="1"/>
</dbReference>
<gene>
    <name evidence="1" type="ORF">H1P_4320002</name>
</gene>
<evidence type="ECO:0008006" key="3">
    <source>
        <dbReference type="Google" id="ProtNLM"/>
    </source>
</evidence>
<dbReference type="EMBL" id="CAACVJ010000371">
    <property type="protein sequence ID" value="VEP16305.1"/>
    <property type="molecule type" value="Genomic_DNA"/>
</dbReference>
<organism evidence="1 2">
    <name type="scientific">Hyella patelloides LEGE 07179</name>
    <dbReference type="NCBI Taxonomy" id="945734"/>
    <lineage>
        <taxon>Bacteria</taxon>
        <taxon>Bacillati</taxon>
        <taxon>Cyanobacteriota</taxon>
        <taxon>Cyanophyceae</taxon>
        <taxon>Pleurocapsales</taxon>
        <taxon>Hyellaceae</taxon>
        <taxon>Hyella</taxon>
    </lineage>
</organism>
<accession>A0A563VY18</accession>
<reference evidence="1 2" key="1">
    <citation type="submission" date="2019-01" db="EMBL/GenBank/DDBJ databases">
        <authorList>
            <person name="Brito A."/>
        </authorList>
    </citation>
    <scope>NUCLEOTIDE SEQUENCE [LARGE SCALE GENOMIC DNA]</scope>
    <source>
        <strain evidence="1">1</strain>
    </source>
</reference>
<dbReference type="AlphaFoldDB" id="A0A563VY18"/>